<keyword evidence="3" id="KW-0238">DNA-binding</keyword>
<evidence type="ECO:0000256" key="4">
    <source>
        <dbReference type="ARBA" id="ARBA00023163"/>
    </source>
</evidence>
<evidence type="ECO:0000256" key="3">
    <source>
        <dbReference type="ARBA" id="ARBA00023125"/>
    </source>
</evidence>
<organism evidence="7 8">
    <name type="scientific">Digitaria exilis</name>
    <dbReference type="NCBI Taxonomy" id="1010633"/>
    <lineage>
        <taxon>Eukaryota</taxon>
        <taxon>Viridiplantae</taxon>
        <taxon>Streptophyta</taxon>
        <taxon>Embryophyta</taxon>
        <taxon>Tracheophyta</taxon>
        <taxon>Spermatophyta</taxon>
        <taxon>Magnoliopsida</taxon>
        <taxon>Liliopsida</taxon>
        <taxon>Poales</taxon>
        <taxon>Poaceae</taxon>
        <taxon>PACMAD clade</taxon>
        <taxon>Panicoideae</taxon>
        <taxon>Panicodae</taxon>
        <taxon>Paniceae</taxon>
        <taxon>Anthephorinae</taxon>
        <taxon>Digitaria</taxon>
    </lineage>
</organism>
<evidence type="ECO:0000256" key="1">
    <source>
        <dbReference type="ARBA" id="ARBA00004123"/>
    </source>
</evidence>
<dbReference type="Gene3D" id="2.40.330.10">
    <property type="entry name" value="DNA-binding pseudobarrel domain"/>
    <property type="match status" value="1"/>
</dbReference>
<keyword evidence="8" id="KW-1185">Reference proteome</keyword>
<protein>
    <recommendedName>
        <fullName evidence="6">TF-B3 domain-containing protein</fullName>
    </recommendedName>
</protein>
<reference evidence="7" key="1">
    <citation type="submission" date="2020-07" db="EMBL/GenBank/DDBJ databases">
        <title>Genome sequence and genetic diversity analysis of an under-domesticated orphan crop, white fonio (Digitaria exilis).</title>
        <authorList>
            <person name="Bennetzen J.L."/>
            <person name="Chen S."/>
            <person name="Ma X."/>
            <person name="Wang X."/>
            <person name="Yssel A.E.J."/>
            <person name="Chaluvadi S.R."/>
            <person name="Johnson M."/>
            <person name="Gangashetty P."/>
            <person name="Hamidou F."/>
            <person name="Sanogo M.D."/>
            <person name="Zwaenepoel A."/>
            <person name="Wallace J."/>
            <person name="Van De Peer Y."/>
            <person name="Van Deynze A."/>
        </authorList>
    </citation>
    <scope>NUCLEOTIDE SEQUENCE</scope>
    <source>
        <tissue evidence="7">Leaves</tissue>
    </source>
</reference>
<comment type="caution">
    <text evidence="7">The sequence shown here is derived from an EMBL/GenBank/DDBJ whole genome shotgun (WGS) entry which is preliminary data.</text>
</comment>
<keyword evidence="5" id="KW-0539">Nucleus</keyword>
<accession>A0A835DYQ9</accession>
<dbReference type="GO" id="GO:0003677">
    <property type="term" value="F:DNA binding"/>
    <property type="evidence" value="ECO:0007669"/>
    <property type="project" value="UniProtKB-KW"/>
</dbReference>
<dbReference type="EMBL" id="JACEFO010002724">
    <property type="protein sequence ID" value="KAF8650565.1"/>
    <property type="molecule type" value="Genomic_DNA"/>
</dbReference>
<dbReference type="GO" id="GO:0005634">
    <property type="term" value="C:nucleus"/>
    <property type="evidence" value="ECO:0007669"/>
    <property type="project" value="UniProtKB-SubCell"/>
</dbReference>
<evidence type="ECO:0000256" key="5">
    <source>
        <dbReference type="ARBA" id="ARBA00023242"/>
    </source>
</evidence>
<gene>
    <name evidence="7" type="ORF">HU200_063940</name>
</gene>
<evidence type="ECO:0000256" key="2">
    <source>
        <dbReference type="ARBA" id="ARBA00023015"/>
    </source>
</evidence>
<dbReference type="InterPro" id="IPR003340">
    <property type="entry name" value="B3_DNA-bd"/>
</dbReference>
<dbReference type="AlphaFoldDB" id="A0A835DYQ9"/>
<dbReference type="InterPro" id="IPR015300">
    <property type="entry name" value="DNA-bd_pseudobarrel_sf"/>
</dbReference>
<dbReference type="SUPFAM" id="SSF101936">
    <property type="entry name" value="DNA-binding pseudobarrel domain"/>
    <property type="match status" value="1"/>
</dbReference>
<feature type="domain" description="TF-B3" evidence="6">
    <location>
        <begin position="1"/>
        <end position="49"/>
    </location>
</feature>
<dbReference type="Proteomes" id="UP000636709">
    <property type="component" value="Unassembled WGS sequence"/>
</dbReference>
<name>A0A835DYQ9_9POAL</name>
<sequence>MIMLMTSIDSSRSWQVHGVKQRNGGYLFGSNCKMFSQENELKVGDVCTF</sequence>
<dbReference type="OrthoDB" id="1688597at2759"/>
<evidence type="ECO:0000313" key="7">
    <source>
        <dbReference type="EMBL" id="KAF8650565.1"/>
    </source>
</evidence>
<comment type="subcellular location">
    <subcellularLocation>
        <location evidence="1">Nucleus</location>
    </subcellularLocation>
</comment>
<dbReference type="PROSITE" id="PS50863">
    <property type="entry name" value="B3"/>
    <property type="match status" value="1"/>
</dbReference>
<proteinExistence type="predicted"/>
<evidence type="ECO:0000259" key="6">
    <source>
        <dbReference type="PROSITE" id="PS50863"/>
    </source>
</evidence>
<keyword evidence="2" id="KW-0805">Transcription regulation</keyword>
<evidence type="ECO:0000313" key="8">
    <source>
        <dbReference type="Proteomes" id="UP000636709"/>
    </source>
</evidence>
<keyword evidence="4" id="KW-0804">Transcription</keyword>